<reference evidence="3 4" key="1">
    <citation type="submission" date="2024-04" db="EMBL/GenBank/DDBJ databases">
        <authorList>
            <consortium name="Genoscope - CEA"/>
            <person name="William W."/>
        </authorList>
    </citation>
    <scope>NUCLEOTIDE SEQUENCE [LARGE SCALE GENOMIC DNA]</scope>
</reference>
<dbReference type="InterPro" id="IPR005024">
    <property type="entry name" value="Snf7_fam"/>
</dbReference>
<keyword evidence="4" id="KW-1185">Reference proteome</keyword>
<accession>A0AAV2H226</accession>
<evidence type="ECO:0008006" key="5">
    <source>
        <dbReference type="Google" id="ProtNLM"/>
    </source>
</evidence>
<evidence type="ECO:0000313" key="4">
    <source>
        <dbReference type="Proteomes" id="UP001497497"/>
    </source>
</evidence>
<evidence type="ECO:0000256" key="2">
    <source>
        <dbReference type="SAM" id="MobiDB-lite"/>
    </source>
</evidence>
<dbReference type="Gene3D" id="6.10.140.1230">
    <property type="match status" value="1"/>
</dbReference>
<dbReference type="GO" id="GO:0007034">
    <property type="term" value="P:vacuolar transport"/>
    <property type="evidence" value="ECO:0007669"/>
    <property type="project" value="InterPro"/>
</dbReference>
<gene>
    <name evidence="3" type="ORF">GSLYS_00001907001</name>
</gene>
<dbReference type="EMBL" id="CAXITT010000021">
    <property type="protein sequence ID" value="CAL1527737.1"/>
    <property type="molecule type" value="Genomic_DNA"/>
</dbReference>
<dbReference type="Pfam" id="PF03357">
    <property type="entry name" value="Snf7"/>
    <property type="match status" value="1"/>
</dbReference>
<comment type="similarity">
    <text evidence="1">Belongs to the SNF7 family.</text>
</comment>
<evidence type="ECO:0000313" key="3">
    <source>
        <dbReference type="EMBL" id="CAL1527737.1"/>
    </source>
</evidence>
<comment type="caution">
    <text evidence="3">The sequence shown here is derived from an EMBL/GenBank/DDBJ whole genome shotgun (WGS) entry which is preliminary data.</text>
</comment>
<sequence length="237" mass="26318">MGLFGKTQQTSPKELVNEWTHKIRKEGNNIERQIRGIQREEEKTKRMVRESAKKGDKDSCRILAREIVKADKQISKLYASKAHLNSVQMSMKHQLATLRVAGALSKSTEVMQSMQQLIKVPEIQATMREMSKEMMKAGIIEEMLDDAMESLDDEDLDDEADEEVDKVLYEITAGELGKAPDAVEDSLPETEGARAAPSRAGPSKAGASRVAAAAVALEEDDDEDIDDMKARLEALRS</sequence>
<evidence type="ECO:0000256" key="1">
    <source>
        <dbReference type="ARBA" id="ARBA00006190"/>
    </source>
</evidence>
<dbReference type="AlphaFoldDB" id="A0AAV2H226"/>
<dbReference type="PANTHER" id="PTHR10476">
    <property type="entry name" value="CHARGED MULTIVESICULAR BODY PROTEIN"/>
    <property type="match status" value="1"/>
</dbReference>
<name>A0AAV2H226_LYMST</name>
<feature type="region of interest" description="Disordered" evidence="2">
    <location>
        <begin position="179"/>
        <end position="208"/>
    </location>
</feature>
<protein>
    <recommendedName>
        <fullName evidence="5">Charged multivesicular body protein 3</fullName>
    </recommendedName>
</protein>
<dbReference type="Proteomes" id="UP001497497">
    <property type="component" value="Unassembled WGS sequence"/>
</dbReference>
<proteinExistence type="inferred from homology"/>
<organism evidence="3 4">
    <name type="scientific">Lymnaea stagnalis</name>
    <name type="common">Great pond snail</name>
    <name type="synonym">Helix stagnalis</name>
    <dbReference type="NCBI Taxonomy" id="6523"/>
    <lineage>
        <taxon>Eukaryota</taxon>
        <taxon>Metazoa</taxon>
        <taxon>Spiralia</taxon>
        <taxon>Lophotrochozoa</taxon>
        <taxon>Mollusca</taxon>
        <taxon>Gastropoda</taxon>
        <taxon>Heterobranchia</taxon>
        <taxon>Euthyneura</taxon>
        <taxon>Panpulmonata</taxon>
        <taxon>Hygrophila</taxon>
        <taxon>Lymnaeoidea</taxon>
        <taxon>Lymnaeidae</taxon>
        <taxon>Lymnaea</taxon>
    </lineage>
</organism>